<gene>
    <name evidence="5" type="ORF">Nstercoris_01590</name>
</gene>
<feature type="region of interest" description="Disordered" evidence="3">
    <location>
        <begin position="96"/>
        <end position="121"/>
    </location>
</feature>
<dbReference type="Pfam" id="PF01985">
    <property type="entry name" value="CRS1_YhbY"/>
    <property type="match status" value="1"/>
</dbReference>
<evidence type="ECO:0000256" key="2">
    <source>
        <dbReference type="PROSITE-ProRule" id="PRU00626"/>
    </source>
</evidence>
<evidence type="ECO:0000313" key="5">
    <source>
        <dbReference type="EMBL" id="BBL35327.1"/>
    </source>
</evidence>
<dbReference type="PROSITE" id="PS51295">
    <property type="entry name" value="CRM"/>
    <property type="match status" value="1"/>
</dbReference>
<organism evidence="5 6">
    <name type="scientific">Nitrosomonas stercoris</name>
    <dbReference type="NCBI Taxonomy" id="1444684"/>
    <lineage>
        <taxon>Bacteria</taxon>
        <taxon>Pseudomonadati</taxon>
        <taxon>Pseudomonadota</taxon>
        <taxon>Betaproteobacteria</taxon>
        <taxon>Nitrosomonadales</taxon>
        <taxon>Nitrosomonadaceae</taxon>
        <taxon>Nitrosomonas</taxon>
    </lineage>
</organism>
<dbReference type="Gene3D" id="3.30.110.60">
    <property type="entry name" value="YhbY-like"/>
    <property type="match status" value="1"/>
</dbReference>
<dbReference type="SUPFAM" id="SSF75471">
    <property type="entry name" value="YhbY-like"/>
    <property type="match status" value="1"/>
</dbReference>
<dbReference type="GO" id="GO:0003723">
    <property type="term" value="F:RNA binding"/>
    <property type="evidence" value="ECO:0007669"/>
    <property type="project" value="UniProtKB-UniRule"/>
</dbReference>
<evidence type="ECO:0000256" key="1">
    <source>
        <dbReference type="ARBA" id="ARBA00022884"/>
    </source>
</evidence>
<evidence type="ECO:0000259" key="4">
    <source>
        <dbReference type="PROSITE" id="PS51295"/>
    </source>
</evidence>
<reference evidence="5 6" key="1">
    <citation type="submission" date="2019-06" db="EMBL/GenBank/DDBJ databases">
        <title>Nitrosomonas stercoris KYUHI-S whole genome shotgun sequence.</title>
        <authorList>
            <person name="Nakagawa T."/>
            <person name="Tsuchiya Y."/>
            <person name="Takahashi R."/>
        </authorList>
    </citation>
    <scope>NUCLEOTIDE SEQUENCE [LARGE SCALE GENOMIC DNA]</scope>
    <source>
        <strain evidence="5 6">KYUHI-S</strain>
    </source>
</reference>
<dbReference type="Proteomes" id="UP000316473">
    <property type="component" value="Chromosome"/>
</dbReference>
<feature type="domain" description="CRM" evidence="4">
    <location>
        <begin position="3"/>
        <end position="99"/>
    </location>
</feature>
<dbReference type="PANTHER" id="PTHR40065:SF3">
    <property type="entry name" value="RNA-BINDING PROTEIN YHBY"/>
    <property type="match status" value="1"/>
</dbReference>
<dbReference type="AlphaFoldDB" id="A0A4Y1YR18"/>
<dbReference type="PANTHER" id="PTHR40065">
    <property type="entry name" value="RNA-BINDING PROTEIN YHBY"/>
    <property type="match status" value="1"/>
</dbReference>
<keyword evidence="1 2" id="KW-0694">RNA-binding</keyword>
<dbReference type="InterPro" id="IPR035920">
    <property type="entry name" value="YhbY-like_sf"/>
</dbReference>
<accession>A0A4Y1YR18</accession>
<feature type="compositionally biased region" description="Basic residues" evidence="3">
    <location>
        <begin position="103"/>
        <end position="121"/>
    </location>
</feature>
<proteinExistence type="predicted"/>
<evidence type="ECO:0000313" key="6">
    <source>
        <dbReference type="Proteomes" id="UP000316473"/>
    </source>
</evidence>
<dbReference type="InterPro" id="IPR001890">
    <property type="entry name" value="RNA-binding_CRM"/>
</dbReference>
<protein>
    <recommendedName>
        <fullName evidence="4">CRM domain-containing protein</fullName>
    </recommendedName>
</protein>
<dbReference type="EMBL" id="AP019755">
    <property type="protein sequence ID" value="BBL35327.1"/>
    <property type="molecule type" value="Genomic_DNA"/>
</dbReference>
<keyword evidence="6" id="KW-1185">Reference proteome</keyword>
<dbReference type="SMART" id="SM01103">
    <property type="entry name" value="CRS1_YhbY"/>
    <property type="match status" value="1"/>
</dbReference>
<evidence type="ECO:0000256" key="3">
    <source>
        <dbReference type="SAM" id="MobiDB-lite"/>
    </source>
</evidence>
<sequence length="129" mass="14909">MLEEFSTAQRRQLAAQAHHLNPVVMIGKDGLAKNVIDELDRSLLKHELIKIKLLEGDRDQRTQLLEQICLLLSATPIKQIGRVLIIYRINPDKTKDIQSTATKRPKSHHKPKHKLKPTRRTKVAWLEDK</sequence>
<dbReference type="InterPro" id="IPR051925">
    <property type="entry name" value="RNA-binding_domain"/>
</dbReference>
<name>A0A4Y1YR18_9PROT</name>
<dbReference type="KEGG" id="nst:Nstercoris_01590"/>